<name>A0A2P5A8P0_PARAD</name>
<gene>
    <name evidence="2" type="ORF">PanWU01x14_357180</name>
</gene>
<keyword evidence="3" id="KW-1185">Reference proteome</keyword>
<feature type="compositionally biased region" description="Basic and acidic residues" evidence="1">
    <location>
        <begin position="47"/>
        <end position="66"/>
    </location>
</feature>
<accession>A0A2P5A8P0</accession>
<sequence length="106" mass="11468">MGKEILPIPKSCCGERRKKNVFGFWFGATGDGYRSKQLGFGISGSCSDRRGRAGEERNGGDREKMGKKSGSLHLEEATMGGRRCTVCVCVCECSARVSMLVSLVVI</sequence>
<evidence type="ECO:0000313" key="3">
    <source>
        <dbReference type="Proteomes" id="UP000237105"/>
    </source>
</evidence>
<dbReference type="EMBL" id="JXTB01000772">
    <property type="protein sequence ID" value="PON32903.1"/>
    <property type="molecule type" value="Genomic_DNA"/>
</dbReference>
<evidence type="ECO:0000313" key="2">
    <source>
        <dbReference type="EMBL" id="PON32903.1"/>
    </source>
</evidence>
<comment type="caution">
    <text evidence="2">The sequence shown here is derived from an EMBL/GenBank/DDBJ whole genome shotgun (WGS) entry which is preliminary data.</text>
</comment>
<dbReference type="AlphaFoldDB" id="A0A2P5A8P0"/>
<dbReference type="Proteomes" id="UP000237105">
    <property type="component" value="Unassembled WGS sequence"/>
</dbReference>
<proteinExistence type="predicted"/>
<reference evidence="3" key="1">
    <citation type="submission" date="2016-06" db="EMBL/GenBank/DDBJ databases">
        <title>Parallel loss of symbiosis genes in relatives of nitrogen-fixing non-legume Parasponia.</title>
        <authorList>
            <person name="Van Velzen R."/>
            <person name="Holmer R."/>
            <person name="Bu F."/>
            <person name="Rutten L."/>
            <person name="Van Zeijl A."/>
            <person name="Liu W."/>
            <person name="Santuari L."/>
            <person name="Cao Q."/>
            <person name="Sharma T."/>
            <person name="Shen D."/>
            <person name="Roswanjaya Y."/>
            <person name="Wardhani T."/>
            <person name="Kalhor M.S."/>
            <person name="Jansen J."/>
            <person name="Van den Hoogen J."/>
            <person name="Gungor B."/>
            <person name="Hartog M."/>
            <person name="Hontelez J."/>
            <person name="Verver J."/>
            <person name="Yang W.-C."/>
            <person name="Schijlen E."/>
            <person name="Repin R."/>
            <person name="Schilthuizen M."/>
            <person name="Schranz E."/>
            <person name="Heidstra R."/>
            <person name="Miyata K."/>
            <person name="Fedorova E."/>
            <person name="Kohlen W."/>
            <person name="Bisseling T."/>
            <person name="Smit S."/>
            <person name="Geurts R."/>
        </authorList>
    </citation>
    <scope>NUCLEOTIDE SEQUENCE [LARGE SCALE GENOMIC DNA]</scope>
    <source>
        <strain evidence="3">cv. WU1-14</strain>
    </source>
</reference>
<organism evidence="2 3">
    <name type="scientific">Parasponia andersonii</name>
    <name type="common">Sponia andersonii</name>
    <dbReference type="NCBI Taxonomy" id="3476"/>
    <lineage>
        <taxon>Eukaryota</taxon>
        <taxon>Viridiplantae</taxon>
        <taxon>Streptophyta</taxon>
        <taxon>Embryophyta</taxon>
        <taxon>Tracheophyta</taxon>
        <taxon>Spermatophyta</taxon>
        <taxon>Magnoliopsida</taxon>
        <taxon>eudicotyledons</taxon>
        <taxon>Gunneridae</taxon>
        <taxon>Pentapetalae</taxon>
        <taxon>rosids</taxon>
        <taxon>fabids</taxon>
        <taxon>Rosales</taxon>
        <taxon>Cannabaceae</taxon>
        <taxon>Parasponia</taxon>
    </lineage>
</organism>
<feature type="region of interest" description="Disordered" evidence="1">
    <location>
        <begin position="46"/>
        <end position="70"/>
    </location>
</feature>
<protein>
    <submittedName>
        <fullName evidence="2">Uncharacterized protein</fullName>
    </submittedName>
</protein>
<evidence type="ECO:0000256" key="1">
    <source>
        <dbReference type="SAM" id="MobiDB-lite"/>
    </source>
</evidence>
<dbReference type="OrthoDB" id="10577762at2759"/>